<dbReference type="eggNOG" id="arCOG02206">
    <property type="taxonomic scope" value="Archaea"/>
</dbReference>
<protein>
    <recommendedName>
        <fullName evidence="4">Permease</fullName>
    </recommendedName>
</protein>
<reference evidence="2 3" key="1">
    <citation type="journal article" date="2010" name="Stand. Genomic Sci.">
        <title>Complete genome sequence of Archaeoglobus profundus type strain (AV18).</title>
        <authorList>
            <person name="von Jan M."/>
            <person name="Lapidus A."/>
            <person name="Del Rio T.G."/>
            <person name="Copeland A."/>
            <person name="Tice H."/>
            <person name="Cheng J.F."/>
            <person name="Lucas S."/>
            <person name="Chen F."/>
            <person name="Nolan M."/>
            <person name="Goodwin L."/>
            <person name="Han C."/>
            <person name="Pitluck S."/>
            <person name="Liolios K."/>
            <person name="Ivanova N."/>
            <person name="Mavromatis K."/>
            <person name="Ovchinnikova G."/>
            <person name="Chertkov O."/>
            <person name="Pati A."/>
            <person name="Chen A."/>
            <person name="Palaniappan K."/>
            <person name="Land M."/>
            <person name="Hauser L."/>
            <person name="Chang Y.J."/>
            <person name="Jeffries C.D."/>
            <person name="Saunders E."/>
            <person name="Brettin T."/>
            <person name="Detter J.C."/>
            <person name="Chain P."/>
            <person name="Eichinger K."/>
            <person name="Huber H."/>
            <person name="Spring S."/>
            <person name="Rohde M."/>
            <person name="Goker M."/>
            <person name="Wirth R."/>
            <person name="Woyke T."/>
            <person name="Bristow J."/>
            <person name="Eisen J.A."/>
            <person name="Markowitz V."/>
            <person name="Hugenholtz P."/>
            <person name="Kyrpides N.C."/>
            <person name="Klenk H.P."/>
        </authorList>
    </citation>
    <scope>NUCLEOTIDE SEQUENCE [LARGE SCALE GENOMIC DNA]</scope>
    <source>
        <strain evidence="3">DSM 5631 / JCM 9629 / NBRC 100127 / Av18</strain>
    </source>
</reference>
<sequence length="85" mass="9484">MNREGLIKTGIPLILGAIAGILSFLITDGIRSRDPLGIIVLVFLIYVNKFLLPKLGVNLEGKDWVAISFMCFAGWYITWTFLLNV</sequence>
<feature type="transmembrane region" description="Helical" evidence="1">
    <location>
        <begin position="35"/>
        <end position="52"/>
    </location>
</feature>
<gene>
    <name evidence="2" type="ordered locus">Arcpr_0165</name>
</gene>
<organism evidence="2 3">
    <name type="scientific">Archaeoglobus profundus (strain DSM 5631 / JCM 9629 / NBRC 100127 / Av18)</name>
    <dbReference type="NCBI Taxonomy" id="572546"/>
    <lineage>
        <taxon>Archaea</taxon>
        <taxon>Methanobacteriati</taxon>
        <taxon>Methanobacteriota</taxon>
        <taxon>Archaeoglobi</taxon>
        <taxon>Archaeoglobales</taxon>
        <taxon>Archaeoglobaceae</taxon>
        <taxon>Archaeoglobus</taxon>
    </lineage>
</organism>
<name>D2RG11_ARCPA</name>
<dbReference type="STRING" id="572546.Arcpr_0165"/>
<evidence type="ECO:0000256" key="1">
    <source>
        <dbReference type="SAM" id="Phobius"/>
    </source>
</evidence>
<dbReference type="KEGG" id="apo:Arcpr_0165"/>
<accession>D2RG11</accession>
<keyword evidence="3" id="KW-1185">Reference proteome</keyword>
<evidence type="ECO:0000313" key="3">
    <source>
        <dbReference type="Proteomes" id="UP000001901"/>
    </source>
</evidence>
<evidence type="ECO:0000313" key="2">
    <source>
        <dbReference type="EMBL" id="ADB57236.1"/>
    </source>
</evidence>
<evidence type="ECO:0008006" key="4">
    <source>
        <dbReference type="Google" id="ProtNLM"/>
    </source>
</evidence>
<dbReference type="PaxDb" id="572546-Arcpr_0165"/>
<keyword evidence="1" id="KW-1133">Transmembrane helix</keyword>
<dbReference type="Pfam" id="PF19094">
    <property type="entry name" value="EMC6_arch"/>
    <property type="match status" value="1"/>
</dbReference>
<keyword evidence="1" id="KW-0812">Transmembrane</keyword>
<feature type="transmembrane region" description="Helical" evidence="1">
    <location>
        <begin position="64"/>
        <end position="83"/>
    </location>
</feature>
<keyword evidence="1" id="KW-0472">Membrane</keyword>
<dbReference type="EMBL" id="CP001857">
    <property type="protein sequence ID" value="ADB57236.1"/>
    <property type="molecule type" value="Genomic_DNA"/>
</dbReference>
<feature type="transmembrane region" description="Helical" evidence="1">
    <location>
        <begin position="6"/>
        <end position="26"/>
    </location>
</feature>
<dbReference type="AlphaFoldDB" id="D2RG11"/>
<dbReference type="HOGENOM" id="CLU_144574_1_1_2"/>
<dbReference type="Proteomes" id="UP000001901">
    <property type="component" value="Chromosome"/>
</dbReference>
<dbReference type="InterPro" id="IPR043941">
    <property type="entry name" value="EMC6-arch"/>
</dbReference>
<proteinExistence type="predicted"/>